<sequence length="72" mass="7684">MLVTRTSPLVLLLLLLLAVGVVVLVAVLGLRVGLEGPADGRQQHVPNNRETLRWSRMADTPLLSASVSCLAL</sequence>
<dbReference type="Proteomes" id="UP000236333">
    <property type="component" value="Unassembled WGS sequence"/>
</dbReference>
<accession>A0A2J7ZXV3</accession>
<gene>
    <name evidence="1" type="ORF">TSOC_008678</name>
</gene>
<comment type="caution">
    <text evidence="1">The sequence shown here is derived from an EMBL/GenBank/DDBJ whole genome shotgun (WGS) entry which is preliminary data.</text>
</comment>
<reference evidence="1 2" key="1">
    <citation type="journal article" date="2017" name="Mol. Biol. Evol.">
        <title>The 4-celled Tetrabaena socialis nuclear genome reveals the essential components for genetic control of cell number at the origin of multicellularity in the volvocine lineage.</title>
        <authorList>
            <person name="Featherston J."/>
            <person name="Arakaki Y."/>
            <person name="Hanschen E.R."/>
            <person name="Ferris P.J."/>
            <person name="Michod R.E."/>
            <person name="Olson B.J.S.C."/>
            <person name="Nozaki H."/>
            <person name="Durand P.M."/>
        </authorList>
    </citation>
    <scope>NUCLEOTIDE SEQUENCE [LARGE SCALE GENOMIC DNA]</scope>
    <source>
        <strain evidence="1 2">NIES-571</strain>
    </source>
</reference>
<evidence type="ECO:0000313" key="1">
    <source>
        <dbReference type="EMBL" id="PNH05097.1"/>
    </source>
</evidence>
<organism evidence="1 2">
    <name type="scientific">Tetrabaena socialis</name>
    <dbReference type="NCBI Taxonomy" id="47790"/>
    <lineage>
        <taxon>Eukaryota</taxon>
        <taxon>Viridiplantae</taxon>
        <taxon>Chlorophyta</taxon>
        <taxon>core chlorophytes</taxon>
        <taxon>Chlorophyceae</taxon>
        <taxon>CS clade</taxon>
        <taxon>Chlamydomonadales</taxon>
        <taxon>Tetrabaenaceae</taxon>
        <taxon>Tetrabaena</taxon>
    </lineage>
</organism>
<keyword evidence="2" id="KW-1185">Reference proteome</keyword>
<dbReference type="AlphaFoldDB" id="A0A2J7ZXV3"/>
<protein>
    <submittedName>
        <fullName evidence="1">Uncharacterized protein</fullName>
    </submittedName>
</protein>
<proteinExistence type="predicted"/>
<dbReference type="EMBL" id="PGGS01000335">
    <property type="protein sequence ID" value="PNH05097.1"/>
    <property type="molecule type" value="Genomic_DNA"/>
</dbReference>
<evidence type="ECO:0000313" key="2">
    <source>
        <dbReference type="Proteomes" id="UP000236333"/>
    </source>
</evidence>
<name>A0A2J7ZXV3_9CHLO</name>